<feature type="transmembrane region" description="Helical" evidence="1">
    <location>
        <begin position="54"/>
        <end position="72"/>
    </location>
</feature>
<evidence type="ECO:0000313" key="3">
    <source>
        <dbReference type="Proteomes" id="UP000288675"/>
    </source>
</evidence>
<geneLocation type="plasmid" evidence="2 3">
    <name>unnamed1</name>
</geneLocation>
<gene>
    <name evidence="2" type="ORF">EQZ20_24730</name>
</gene>
<dbReference type="RefSeq" id="WP_128748549.1">
    <property type="nucleotide sequence ID" value="NZ_CP035233.1"/>
</dbReference>
<sequence>MKKTKKSLLNLLSVSVAFIVFGLFIADPFFKWASDFKLVSYEESQNISKDLKPALIILGSIGTFIGVVGFFMRDVLISYFENKEN</sequence>
<reference evidence="2 3" key="1">
    <citation type="submission" date="2019-01" db="EMBL/GenBank/DDBJ databases">
        <title>Genome sequence of Bacillus glycinifermentans SRCM103574.</title>
        <authorList>
            <person name="Kong H.-J."/>
            <person name="Jeong S.-Y."/>
            <person name="Jeong D.-Y."/>
        </authorList>
    </citation>
    <scope>NUCLEOTIDE SEQUENCE [LARGE SCALE GENOMIC DNA]</scope>
    <source>
        <strain evidence="2 3">SRCM103574</strain>
        <plasmid evidence="2 3">unnamed1</plasmid>
    </source>
</reference>
<organism evidence="2 3">
    <name type="scientific">Bacillus glycinifermentans</name>
    <dbReference type="NCBI Taxonomy" id="1664069"/>
    <lineage>
        <taxon>Bacteria</taxon>
        <taxon>Bacillati</taxon>
        <taxon>Bacillota</taxon>
        <taxon>Bacilli</taxon>
        <taxon>Bacillales</taxon>
        <taxon>Bacillaceae</taxon>
        <taxon>Bacillus</taxon>
    </lineage>
</organism>
<protein>
    <submittedName>
        <fullName evidence="2">Uncharacterized protein</fullName>
    </submittedName>
</protein>
<keyword evidence="1" id="KW-1133">Transmembrane helix</keyword>
<accession>A0AAJ4D5L9</accession>
<dbReference type="GeneID" id="39505843"/>
<evidence type="ECO:0000256" key="1">
    <source>
        <dbReference type="SAM" id="Phobius"/>
    </source>
</evidence>
<keyword evidence="1" id="KW-0812">Transmembrane</keyword>
<name>A0AAJ4D5L9_9BACI</name>
<dbReference type="AlphaFoldDB" id="A0AAJ4D5L9"/>
<dbReference type="EMBL" id="CP035233">
    <property type="protein sequence ID" value="QAT68081.1"/>
    <property type="molecule type" value="Genomic_DNA"/>
</dbReference>
<feature type="transmembrane region" description="Helical" evidence="1">
    <location>
        <begin position="7"/>
        <end position="26"/>
    </location>
</feature>
<dbReference type="Proteomes" id="UP000288675">
    <property type="component" value="Plasmid unnamed1"/>
</dbReference>
<keyword evidence="2" id="KW-0614">Plasmid</keyword>
<keyword evidence="1" id="KW-0472">Membrane</keyword>
<evidence type="ECO:0000313" key="2">
    <source>
        <dbReference type="EMBL" id="QAT68081.1"/>
    </source>
</evidence>
<proteinExistence type="predicted"/>